<proteinExistence type="predicted"/>
<dbReference type="GeneID" id="75104920"/>
<name>A0A9Q9F477_9BACT</name>
<dbReference type="RefSeq" id="WP_254735364.1">
    <property type="nucleotide sequence ID" value="NZ_CP101127.1"/>
</dbReference>
<organism evidence="1 2">
    <name type="scientific">Metamycoplasma hyosynoviae</name>
    <dbReference type="NCBI Taxonomy" id="29559"/>
    <lineage>
        <taxon>Bacteria</taxon>
        <taxon>Bacillati</taxon>
        <taxon>Mycoplasmatota</taxon>
        <taxon>Mycoplasmoidales</taxon>
        <taxon>Metamycoplasmataceae</taxon>
        <taxon>Metamycoplasma</taxon>
    </lineage>
</organism>
<reference evidence="1" key="1">
    <citation type="submission" date="2022-07" db="EMBL/GenBank/DDBJ databases">
        <title>Complete genome of Mycoplasma hyosynoviae B1.</title>
        <authorList>
            <person name="Spergser J."/>
        </authorList>
    </citation>
    <scope>NUCLEOTIDE SEQUENCE</scope>
    <source>
        <strain evidence="1">B1</strain>
    </source>
</reference>
<gene>
    <name evidence="1" type="ORF">NMG93_00365</name>
</gene>
<accession>A0A9Q9F477</accession>
<evidence type="ECO:0000313" key="1">
    <source>
        <dbReference type="EMBL" id="UTO26008.1"/>
    </source>
</evidence>
<dbReference type="EMBL" id="CP101127">
    <property type="protein sequence ID" value="UTO26008.1"/>
    <property type="molecule type" value="Genomic_DNA"/>
</dbReference>
<dbReference type="Proteomes" id="UP001059349">
    <property type="component" value="Chromosome"/>
</dbReference>
<evidence type="ECO:0000313" key="2">
    <source>
        <dbReference type="Proteomes" id="UP001059349"/>
    </source>
</evidence>
<protein>
    <submittedName>
        <fullName evidence="1">Uncharacterized protein</fullName>
    </submittedName>
</protein>
<sequence length="102" mass="12082">MFDFISDYLQKTFQIAIDLDISEKINNPFTLLSGLVELKNEYKKQRDEIIDKLQLEVSEKASFKQKYEKYNKAFEDLIIAAVPLIIKINNTEEFFKKLEKVK</sequence>
<dbReference type="AlphaFoldDB" id="A0A9Q9F477"/>